<accession>A0A2W5KNP4</accession>
<organism evidence="2 3">
    <name type="scientific">Rhodanobacter denitrificans</name>
    <dbReference type="NCBI Taxonomy" id="666685"/>
    <lineage>
        <taxon>Bacteria</taxon>
        <taxon>Pseudomonadati</taxon>
        <taxon>Pseudomonadota</taxon>
        <taxon>Gammaproteobacteria</taxon>
        <taxon>Lysobacterales</taxon>
        <taxon>Rhodanobacteraceae</taxon>
        <taxon>Rhodanobacter</taxon>
    </lineage>
</organism>
<proteinExistence type="predicted"/>
<dbReference type="EMBL" id="QFPO01000005">
    <property type="protein sequence ID" value="PZQ16515.1"/>
    <property type="molecule type" value="Genomic_DNA"/>
</dbReference>
<feature type="chain" id="PRO_5015892097" evidence="1">
    <location>
        <begin position="21"/>
        <end position="205"/>
    </location>
</feature>
<dbReference type="Proteomes" id="UP000249046">
    <property type="component" value="Unassembled WGS sequence"/>
</dbReference>
<comment type="caution">
    <text evidence="2">The sequence shown here is derived from an EMBL/GenBank/DDBJ whole genome shotgun (WGS) entry which is preliminary data.</text>
</comment>
<name>A0A2W5KNP4_9GAMM</name>
<reference evidence="2 3" key="1">
    <citation type="submission" date="2017-08" db="EMBL/GenBank/DDBJ databases">
        <title>Infants hospitalized years apart are colonized by the same room-sourced microbial strains.</title>
        <authorList>
            <person name="Brooks B."/>
            <person name="Olm M.R."/>
            <person name="Firek B.A."/>
            <person name="Baker R."/>
            <person name="Thomas B.C."/>
            <person name="Morowitz M.J."/>
            <person name="Banfield J.F."/>
        </authorList>
    </citation>
    <scope>NUCLEOTIDE SEQUENCE [LARGE SCALE GENOMIC DNA]</scope>
    <source>
        <strain evidence="2">S2_005_003_R2_42</strain>
    </source>
</reference>
<dbReference type="AlphaFoldDB" id="A0A2W5KNP4"/>
<gene>
    <name evidence="2" type="ORF">DI564_07750</name>
</gene>
<evidence type="ECO:0000313" key="3">
    <source>
        <dbReference type="Proteomes" id="UP000249046"/>
    </source>
</evidence>
<keyword evidence="1" id="KW-0732">Signal</keyword>
<feature type="signal peptide" evidence="1">
    <location>
        <begin position="1"/>
        <end position="20"/>
    </location>
</feature>
<sequence>MKTLPLVLLSTLFVYAHARAADVPMPAEADVAAAVAEAIDGQPVCEWLGWVTFGKEGSAVLASDDVFLRQPRARDRIDALVKLGFVRSSRIEESDGPKLKVELTAAGREHLRSRQPGAWELCYAKRKLARIEAYTPPVEREGYWIVRVVYAWRPNQVQAWSADLFANGALGRDGRIVNDERRDWIVLVSTNRGWTDQAWFGNPIK</sequence>
<evidence type="ECO:0000313" key="2">
    <source>
        <dbReference type="EMBL" id="PZQ16515.1"/>
    </source>
</evidence>
<evidence type="ECO:0000256" key="1">
    <source>
        <dbReference type="SAM" id="SignalP"/>
    </source>
</evidence>
<protein>
    <submittedName>
        <fullName evidence="2">Uncharacterized protein</fullName>
    </submittedName>
</protein>